<name>A0A5K4F9D7_SCHMA</name>
<proteinExistence type="predicted"/>
<dbReference type="WBParaSite" id="Smp_322980.1">
    <property type="protein sequence ID" value="Smp_322980.1"/>
    <property type="gene ID" value="Smp_322980"/>
</dbReference>
<dbReference type="AlphaFoldDB" id="A0A5K4F9D7"/>
<protein>
    <submittedName>
        <fullName evidence="2">Uncharacterized protein</fullName>
    </submittedName>
</protein>
<keyword evidence="1" id="KW-1185">Reference proteome</keyword>
<evidence type="ECO:0000313" key="1">
    <source>
        <dbReference type="Proteomes" id="UP000008854"/>
    </source>
</evidence>
<sequence>MTKLIKLENPNLGIIIQCFDCNTLDGNFLPLDNNGEFAILQKRQQSNRPVLLSFQLIKLSKLKNQMFCGKILLFIYSYDS</sequence>
<dbReference type="InParanoid" id="A0A5K4F9D7"/>
<organism evidence="1 2">
    <name type="scientific">Schistosoma mansoni</name>
    <name type="common">Blood fluke</name>
    <dbReference type="NCBI Taxonomy" id="6183"/>
    <lineage>
        <taxon>Eukaryota</taxon>
        <taxon>Metazoa</taxon>
        <taxon>Spiralia</taxon>
        <taxon>Lophotrochozoa</taxon>
        <taxon>Platyhelminthes</taxon>
        <taxon>Trematoda</taxon>
        <taxon>Digenea</taxon>
        <taxon>Strigeidida</taxon>
        <taxon>Schistosomatoidea</taxon>
        <taxon>Schistosomatidae</taxon>
        <taxon>Schistosoma</taxon>
    </lineage>
</organism>
<evidence type="ECO:0000313" key="2">
    <source>
        <dbReference type="WBParaSite" id="Smp_322980.1"/>
    </source>
</evidence>
<accession>A0A5K4F9D7</accession>
<reference evidence="2" key="2">
    <citation type="submission" date="2019-11" db="UniProtKB">
        <authorList>
            <consortium name="WormBaseParasite"/>
        </authorList>
    </citation>
    <scope>IDENTIFICATION</scope>
    <source>
        <strain evidence="2">Puerto Rican</strain>
    </source>
</reference>
<reference evidence="1" key="1">
    <citation type="journal article" date="2012" name="PLoS Negl. Trop. Dis.">
        <title>A systematically improved high quality genome and transcriptome of the human blood fluke Schistosoma mansoni.</title>
        <authorList>
            <person name="Protasio A.V."/>
            <person name="Tsai I.J."/>
            <person name="Babbage A."/>
            <person name="Nichol S."/>
            <person name="Hunt M."/>
            <person name="Aslett M.A."/>
            <person name="De Silva N."/>
            <person name="Velarde G.S."/>
            <person name="Anderson T.J."/>
            <person name="Clark R.C."/>
            <person name="Davidson C."/>
            <person name="Dillon G.P."/>
            <person name="Holroyd N.E."/>
            <person name="LoVerde P.T."/>
            <person name="Lloyd C."/>
            <person name="McQuillan J."/>
            <person name="Oliveira G."/>
            <person name="Otto T.D."/>
            <person name="Parker-Manuel S.J."/>
            <person name="Quail M.A."/>
            <person name="Wilson R.A."/>
            <person name="Zerlotini A."/>
            <person name="Dunne D.W."/>
            <person name="Berriman M."/>
        </authorList>
    </citation>
    <scope>NUCLEOTIDE SEQUENCE [LARGE SCALE GENOMIC DNA]</scope>
    <source>
        <strain evidence="1">Puerto Rican</strain>
    </source>
</reference>
<dbReference type="Proteomes" id="UP000008854">
    <property type="component" value="Unassembled WGS sequence"/>
</dbReference>